<reference evidence="3" key="1">
    <citation type="journal article" date="2023" name="BMC Genomics">
        <title>Chromosome-level genome assemblies of Cutaneotrichosporon spp. (Trichosporonales, Basidiomycota) reveal imbalanced evolution between nucleotide sequences and chromosome synteny.</title>
        <authorList>
            <person name="Kobayashi Y."/>
            <person name="Kayamori A."/>
            <person name="Aoki K."/>
            <person name="Shiwa Y."/>
            <person name="Matsutani M."/>
            <person name="Fujita N."/>
            <person name="Sugita T."/>
            <person name="Iwasaki W."/>
            <person name="Tanaka N."/>
            <person name="Takashima M."/>
        </authorList>
    </citation>
    <scope>NUCLEOTIDE SEQUENCE</scope>
    <source>
        <strain evidence="3">HIS016</strain>
    </source>
</reference>
<dbReference type="Proteomes" id="UP001222932">
    <property type="component" value="Unassembled WGS sequence"/>
</dbReference>
<accession>A0AAD3TSY7</accession>
<feature type="region of interest" description="Disordered" evidence="1">
    <location>
        <begin position="430"/>
        <end position="667"/>
    </location>
</feature>
<feature type="region of interest" description="Disordered" evidence="1">
    <location>
        <begin position="312"/>
        <end position="331"/>
    </location>
</feature>
<feature type="compositionally biased region" description="Pro residues" evidence="1">
    <location>
        <begin position="564"/>
        <end position="577"/>
    </location>
</feature>
<feature type="compositionally biased region" description="Polar residues" evidence="1">
    <location>
        <begin position="318"/>
        <end position="331"/>
    </location>
</feature>
<evidence type="ECO:0000313" key="3">
    <source>
        <dbReference type="EMBL" id="GMK56297.1"/>
    </source>
</evidence>
<keyword evidence="4" id="KW-1185">Reference proteome</keyword>
<feature type="compositionally biased region" description="Low complexity" evidence="1">
    <location>
        <begin position="543"/>
        <end position="563"/>
    </location>
</feature>
<keyword evidence="2" id="KW-1133">Transmembrane helix</keyword>
<feature type="compositionally biased region" description="Polar residues" evidence="1">
    <location>
        <begin position="210"/>
        <end position="223"/>
    </location>
</feature>
<comment type="caution">
    <text evidence="3">The sequence shown here is derived from an EMBL/GenBank/DDBJ whole genome shotgun (WGS) entry which is preliminary data.</text>
</comment>
<feature type="compositionally biased region" description="Low complexity" evidence="1">
    <location>
        <begin position="281"/>
        <end position="292"/>
    </location>
</feature>
<feature type="compositionally biased region" description="Low complexity" evidence="1">
    <location>
        <begin position="521"/>
        <end position="535"/>
    </location>
</feature>
<feature type="transmembrane region" description="Helical" evidence="2">
    <location>
        <begin position="65"/>
        <end position="86"/>
    </location>
</feature>
<feature type="compositionally biased region" description="Basic residues" evidence="1">
    <location>
        <begin position="159"/>
        <end position="175"/>
    </location>
</feature>
<evidence type="ECO:0000256" key="1">
    <source>
        <dbReference type="SAM" id="MobiDB-lite"/>
    </source>
</evidence>
<feature type="region of interest" description="Disordered" evidence="1">
    <location>
        <begin position="143"/>
        <end position="242"/>
    </location>
</feature>
<evidence type="ECO:0000256" key="2">
    <source>
        <dbReference type="SAM" id="Phobius"/>
    </source>
</evidence>
<organism evidence="3 4">
    <name type="scientific">Cutaneotrichosporon spelunceum</name>
    <dbReference type="NCBI Taxonomy" id="1672016"/>
    <lineage>
        <taxon>Eukaryota</taxon>
        <taxon>Fungi</taxon>
        <taxon>Dikarya</taxon>
        <taxon>Basidiomycota</taxon>
        <taxon>Agaricomycotina</taxon>
        <taxon>Tremellomycetes</taxon>
        <taxon>Trichosporonales</taxon>
        <taxon>Trichosporonaceae</taxon>
        <taxon>Cutaneotrichosporon</taxon>
    </lineage>
</organism>
<dbReference type="AlphaFoldDB" id="A0AAD3TSY7"/>
<gene>
    <name evidence="3" type="ORF">CspeluHIS016_0301370</name>
</gene>
<feature type="region of interest" description="Disordered" evidence="1">
    <location>
        <begin position="263"/>
        <end position="306"/>
    </location>
</feature>
<dbReference type="EMBL" id="BTCM01000003">
    <property type="protein sequence ID" value="GMK56297.1"/>
    <property type="molecule type" value="Genomic_DNA"/>
</dbReference>
<feature type="region of interest" description="Disordered" evidence="1">
    <location>
        <begin position="402"/>
        <end position="421"/>
    </location>
</feature>
<keyword evidence="2" id="KW-0812">Transmembrane</keyword>
<proteinExistence type="predicted"/>
<reference evidence="3" key="2">
    <citation type="submission" date="2023-06" db="EMBL/GenBank/DDBJ databases">
        <authorList>
            <person name="Kobayashi Y."/>
            <person name="Kayamori A."/>
            <person name="Aoki K."/>
            <person name="Shiwa Y."/>
            <person name="Fujita N."/>
            <person name="Sugita T."/>
            <person name="Iwasaki W."/>
            <person name="Tanaka N."/>
            <person name="Takashima M."/>
        </authorList>
    </citation>
    <scope>NUCLEOTIDE SEQUENCE</scope>
    <source>
        <strain evidence="3">HIS016</strain>
    </source>
</reference>
<sequence length="667" mass="70644">MYFTQSDDGSWYKVDHPWSLYGRVASGDGDTVTQTVAAQSYAVTSQMPPGWGNKTDRSSFYNTPLIVSASVILGILIVFGIIIITYQRRKEARRKKRHAARMRRKALAAAGLTEDGLKDASSVLEAEFKLRLDQLELAHAAKRREKRAQKNRPSTFVRTKVRVWRSTMRRRKSPRTSHDDEDHRVKEHWPPNRHDNRSPRRPDSPGSLLTRDSASFMTDSSRAVSPRRSLSRAGLAGTEQGTCSETLADTAYSVTGSGGISGDASGGEALSPSTSVQEDLGASSASLPSPSVGPGPGGHMPPAYRPASVRSLGVDQAGPSSSRALVPTTHNVLSPEKASVAGFYPAPATADAEQAQEVARRADAKAPIVIPPEEEERRAMHVATDDKRELERMRLGASAPPVTRVENEDGAGPSAPNFEVDGEGFEMLTATEDEADTRSDVAASGTTFKSISSSSRLTVPGLPAPPRSAALRSLRTFTDDDDSLRASSPPSPNGQPPSTCSLLAHLHPSAPLSAAACSQGSSPAPSAPPLESSAPPLEPSAPPLESSAPPLESSAPPLESSAPPLEPSAPPLEPSAPPLSSSVQAMAFESPASGSTPSAPPLKDLDEPTTEDESIHSAPVSSENCSRTDAEDEEMDSVPTPEAEADMDDMSASLSVRGHGFLPRYEP</sequence>
<evidence type="ECO:0000313" key="4">
    <source>
        <dbReference type="Proteomes" id="UP001222932"/>
    </source>
</evidence>
<name>A0AAD3TSY7_9TREE</name>
<feature type="compositionally biased region" description="Basic and acidic residues" evidence="1">
    <location>
        <begin position="176"/>
        <end position="203"/>
    </location>
</feature>
<protein>
    <submittedName>
        <fullName evidence="3">Uncharacterized protein</fullName>
    </submittedName>
</protein>
<keyword evidence="2" id="KW-0472">Membrane</keyword>